<evidence type="ECO:0000313" key="1">
    <source>
        <dbReference type="EMBL" id="OOM05673.1"/>
    </source>
</evidence>
<evidence type="ECO:0000313" key="2">
    <source>
        <dbReference type="Proteomes" id="UP000191154"/>
    </source>
</evidence>
<protein>
    <submittedName>
        <fullName evidence="1">Uncharacterized protein</fullName>
    </submittedName>
</protein>
<dbReference type="RefSeq" id="WP_077867490.1">
    <property type="nucleotide sequence ID" value="NZ_LZYZ01000012.1"/>
</dbReference>
<name>A0A1S8MNA6_CLOSA</name>
<reference evidence="1 2" key="1">
    <citation type="submission" date="2016-05" db="EMBL/GenBank/DDBJ databases">
        <title>Microbial solvent formation.</title>
        <authorList>
            <person name="Poehlein A."/>
            <person name="Montoya Solano J.D."/>
            <person name="Flitsch S."/>
            <person name="Krabben P."/>
            <person name="Duerre P."/>
            <person name="Daniel R."/>
        </authorList>
    </citation>
    <scope>NUCLEOTIDE SEQUENCE [LARGE SCALE GENOMIC DNA]</scope>
    <source>
        <strain evidence="1 2">L1-8</strain>
    </source>
</reference>
<dbReference type="Proteomes" id="UP000191154">
    <property type="component" value="Unassembled WGS sequence"/>
</dbReference>
<organism evidence="1 2">
    <name type="scientific">Clostridium saccharobutylicum</name>
    <dbReference type="NCBI Taxonomy" id="169679"/>
    <lineage>
        <taxon>Bacteria</taxon>
        <taxon>Bacillati</taxon>
        <taxon>Bacillota</taxon>
        <taxon>Clostridia</taxon>
        <taxon>Eubacteriales</taxon>
        <taxon>Clostridiaceae</taxon>
        <taxon>Clostridium</taxon>
    </lineage>
</organism>
<dbReference type="EMBL" id="LZYZ01000012">
    <property type="protein sequence ID" value="OOM05673.1"/>
    <property type="molecule type" value="Genomic_DNA"/>
</dbReference>
<proteinExistence type="predicted"/>
<accession>A0A1S8MNA6</accession>
<gene>
    <name evidence="1" type="ORF">CLOSAC_45420</name>
</gene>
<sequence length="93" mass="10819">MDLKKCLEDLIIMYDNDVCCGIEDDEERKNAKVLLGEVIILLTKLQLGIKCCKNENCPVSSKRELKILFDNNEMELKKLIPYEVNYDFIVSLF</sequence>
<comment type="caution">
    <text evidence="1">The sequence shown here is derived from an EMBL/GenBank/DDBJ whole genome shotgun (WGS) entry which is preliminary data.</text>
</comment>
<dbReference type="AlphaFoldDB" id="A0A1S8MNA6"/>